<dbReference type="GO" id="GO:0008757">
    <property type="term" value="F:S-adenosylmethionine-dependent methyltransferase activity"/>
    <property type="evidence" value="ECO:0007669"/>
    <property type="project" value="InterPro"/>
</dbReference>
<evidence type="ECO:0000313" key="6">
    <source>
        <dbReference type="Proteomes" id="UP000198393"/>
    </source>
</evidence>
<dbReference type="EMBL" id="FZPD01000005">
    <property type="protein sequence ID" value="SNT26204.1"/>
    <property type="molecule type" value="Genomic_DNA"/>
</dbReference>
<proteinExistence type="inferred from homology"/>
<evidence type="ECO:0000256" key="1">
    <source>
        <dbReference type="ARBA" id="ARBA00008361"/>
    </source>
</evidence>
<comment type="similarity">
    <text evidence="1">Belongs to the methyltransferase superfamily.</text>
</comment>
<feature type="domain" description="Methyltransferase type 11" evidence="4">
    <location>
        <begin position="39"/>
        <end position="126"/>
    </location>
</feature>
<sequence length="245" mass="28502">MKDNFSIQSADYAKFRPVYPQELIDYLISLCENHKACWDCGTGNGQLAVKLAETFQKVYATDISDKQLSNAIQKTNIEYSKQPAEQTNFPNQHFDLITVAQAAHWFDHERFNQEVNRILKPKGVIALIGYGLVQVEGRVGEVIKEFYWNVTKPYWDPERDHIEVAYQSIPFPFDEIKDAPQFEMKKEMMLVELVGYISTWSAVQHYKKDKGHSPIDRLHHNLMTVWNGEKLIVSFPLFMRIGRLD</sequence>
<dbReference type="AlphaFoldDB" id="A0A239L9L2"/>
<evidence type="ECO:0000256" key="3">
    <source>
        <dbReference type="ARBA" id="ARBA00022679"/>
    </source>
</evidence>
<dbReference type="CDD" id="cd02440">
    <property type="entry name" value="AdoMet_MTases"/>
    <property type="match status" value="1"/>
</dbReference>
<evidence type="ECO:0000313" key="5">
    <source>
        <dbReference type="EMBL" id="SNT26204.1"/>
    </source>
</evidence>
<keyword evidence="3 5" id="KW-0808">Transferase</keyword>
<dbReference type="InterPro" id="IPR013216">
    <property type="entry name" value="Methyltransf_11"/>
</dbReference>
<dbReference type="PANTHER" id="PTHR44942:SF4">
    <property type="entry name" value="METHYLTRANSFERASE TYPE 11 DOMAIN-CONTAINING PROTEIN"/>
    <property type="match status" value="1"/>
</dbReference>
<organism evidence="5 6">
    <name type="scientific">Ekhidna lutea</name>
    <dbReference type="NCBI Taxonomy" id="447679"/>
    <lineage>
        <taxon>Bacteria</taxon>
        <taxon>Pseudomonadati</taxon>
        <taxon>Bacteroidota</taxon>
        <taxon>Cytophagia</taxon>
        <taxon>Cytophagales</taxon>
        <taxon>Reichenbachiellaceae</taxon>
        <taxon>Ekhidna</taxon>
    </lineage>
</organism>
<name>A0A239L9L2_EKHLU</name>
<dbReference type="Pfam" id="PF08241">
    <property type="entry name" value="Methyltransf_11"/>
    <property type="match status" value="1"/>
</dbReference>
<dbReference type="GO" id="GO:0032259">
    <property type="term" value="P:methylation"/>
    <property type="evidence" value="ECO:0007669"/>
    <property type="project" value="UniProtKB-KW"/>
</dbReference>
<accession>A0A239L9L2</accession>
<evidence type="ECO:0000259" key="4">
    <source>
        <dbReference type="Pfam" id="PF08241"/>
    </source>
</evidence>
<protein>
    <submittedName>
        <fullName evidence="5">Methyltransferase domain-containing protein</fullName>
    </submittedName>
</protein>
<gene>
    <name evidence="5" type="ORF">SAMN05421640_3022</name>
</gene>
<dbReference type="RefSeq" id="WP_089357713.1">
    <property type="nucleotide sequence ID" value="NZ_FZPD01000005.1"/>
</dbReference>
<dbReference type="PANTHER" id="PTHR44942">
    <property type="entry name" value="METHYLTRANSF_11 DOMAIN-CONTAINING PROTEIN"/>
    <property type="match status" value="1"/>
</dbReference>
<dbReference type="InterPro" id="IPR029063">
    <property type="entry name" value="SAM-dependent_MTases_sf"/>
</dbReference>
<dbReference type="SUPFAM" id="SSF53335">
    <property type="entry name" value="S-adenosyl-L-methionine-dependent methyltransferases"/>
    <property type="match status" value="1"/>
</dbReference>
<dbReference type="InterPro" id="IPR051052">
    <property type="entry name" value="Diverse_substrate_MTase"/>
</dbReference>
<dbReference type="Gene3D" id="3.40.50.150">
    <property type="entry name" value="Vaccinia Virus protein VP39"/>
    <property type="match status" value="1"/>
</dbReference>
<keyword evidence="2 5" id="KW-0489">Methyltransferase</keyword>
<keyword evidence="6" id="KW-1185">Reference proteome</keyword>
<evidence type="ECO:0000256" key="2">
    <source>
        <dbReference type="ARBA" id="ARBA00022603"/>
    </source>
</evidence>
<dbReference type="Proteomes" id="UP000198393">
    <property type="component" value="Unassembled WGS sequence"/>
</dbReference>
<dbReference type="OrthoDB" id="9797252at2"/>
<reference evidence="5 6" key="1">
    <citation type="submission" date="2017-06" db="EMBL/GenBank/DDBJ databases">
        <authorList>
            <person name="Kim H.J."/>
            <person name="Triplett B.A."/>
        </authorList>
    </citation>
    <scope>NUCLEOTIDE SEQUENCE [LARGE SCALE GENOMIC DNA]</scope>
    <source>
        <strain evidence="5 6">DSM 19307</strain>
    </source>
</reference>